<dbReference type="InterPro" id="IPR017871">
    <property type="entry name" value="ABC_transporter-like_CS"/>
</dbReference>
<gene>
    <name evidence="7" type="ORF">FRZ61_08470</name>
</gene>
<dbReference type="InterPro" id="IPR036610">
    <property type="entry name" value="PEBP-like_sf"/>
</dbReference>
<dbReference type="NCBIfam" id="TIGR00481">
    <property type="entry name" value="YbhB/YbcL family Raf kinase inhibitor-like protein"/>
    <property type="match status" value="1"/>
</dbReference>
<dbReference type="InterPro" id="IPR003593">
    <property type="entry name" value="AAA+_ATPase"/>
</dbReference>
<dbReference type="AlphaFoldDB" id="A0A5J6MUR7"/>
<dbReference type="Proteomes" id="UP000325797">
    <property type="component" value="Chromosome"/>
</dbReference>
<dbReference type="PANTHER" id="PTHR43790">
    <property type="entry name" value="CARBOHYDRATE TRANSPORT ATP-BINDING PROTEIN MG119-RELATED"/>
    <property type="match status" value="1"/>
</dbReference>
<proteinExistence type="predicted"/>
<dbReference type="OrthoDB" id="39350at2"/>
<dbReference type="SUPFAM" id="SSF52540">
    <property type="entry name" value="P-loop containing nucleoside triphosphate hydrolases"/>
    <property type="match status" value="2"/>
</dbReference>
<dbReference type="GO" id="GO:0005524">
    <property type="term" value="F:ATP binding"/>
    <property type="evidence" value="ECO:0007669"/>
    <property type="project" value="UniProtKB-KW"/>
</dbReference>
<dbReference type="EMBL" id="CP042582">
    <property type="protein sequence ID" value="QEX20927.1"/>
    <property type="molecule type" value="Genomic_DNA"/>
</dbReference>
<sequence>MVYPTVEISSVRKTFGPTVALGGCNLRAYAGEVHAIVGGNGSGKSTLAKVISGVLIPDSGQVSILGKSATSPYEARALGISNVFQEVLVADECSVLDNLYLGADTPFGSALSQEEKQRRGSALMRELLDFDLDLSTLVGELPLSIKQWITIARALLADPKVLILDESSAALDFDSTERLFQKMRQLKKAGVSILIVTHRIAELVRIADRATVLRDGIDVGSLGKEEITEQRILELIAGTERSRTQQGQSVAQRLAPNPVLRMTEGRVWSAAAPIDFTLYPGEVIGVTGLDGQGQADFVRCLAGIQPLVSGRIAVIRDKTANDITDLHSARENSISYVSGDRKKEGILPNLSIFENLLMPVYREYRLAGILNLINRTKLSPVFEWESGKLAVKMGDRDNLITSLSGGNQQKVLIARAFAEKPAVLVLNDPARGIDIGAKLDLYRNLRDFASRGNAVVFLSSEIEEFLNLCSRVEVFRNGSISSQFEPPYDSHAILNAMFGRRASARLPGEAGGDGEEGAALAPMAAATVRLPFEQGRPMPRPVPLSPRQDPPREAAVMAFKLQAPDIAPGQIIPGRFAEENKRSPRLVWSGVPEGTRSFALAITDPDLPEAFKFPRAFAHWLVHDIPAGVRELPEGASGGALMPKGAVELNSDYVTFGIPGFGRGYGGPWPPDRQHRYVFTLYALKTERLAIAPDADLTAFAAAVMPVAIDMASFVALYGPAKKPLPH</sequence>
<dbReference type="PANTHER" id="PTHR43790:SF9">
    <property type="entry name" value="GALACTOFURANOSE TRANSPORTER ATP-BINDING PROTEIN YTFR"/>
    <property type="match status" value="1"/>
</dbReference>
<dbReference type="InterPro" id="IPR005247">
    <property type="entry name" value="YbhB_YbcL/LppC-like"/>
</dbReference>
<dbReference type="CDD" id="cd03215">
    <property type="entry name" value="ABC_Carb_Monos_II"/>
    <property type="match status" value="1"/>
</dbReference>
<dbReference type="SMART" id="SM00382">
    <property type="entry name" value="AAA"/>
    <property type="match status" value="2"/>
</dbReference>
<dbReference type="Pfam" id="PF00005">
    <property type="entry name" value="ABC_tran"/>
    <property type="match status" value="2"/>
</dbReference>
<feature type="domain" description="ABC transporter" evidence="6">
    <location>
        <begin position="254"/>
        <end position="502"/>
    </location>
</feature>
<keyword evidence="2" id="KW-0762">Sugar transport</keyword>
<dbReference type="PROSITE" id="PS50893">
    <property type="entry name" value="ABC_TRANSPORTER_2"/>
    <property type="match status" value="2"/>
</dbReference>
<evidence type="ECO:0000256" key="5">
    <source>
        <dbReference type="ARBA" id="ARBA00022840"/>
    </source>
</evidence>
<dbReference type="Gene3D" id="3.90.280.10">
    <property type="entry name" value="PEBP-like"/>
    <property type="match status" value="1"/>
</dbReference>
<dbReference type="InterPro" id="IPR027417">
    <property type="entry name" value="P-loop_NTPase"/>
</dbReference>
<evidence type="ECO:0000313" key="7">
    <source>
        <dbReference type="EMBL" id="QEX20927.1"/>
    </source>
</evidence>
<dbReference type="InterPro" id="IPR008914">
    <property type="entry name" value="PEBP"/>
</dbReference>
<dbReference type="CDD" id="cd00865">
    <property type="entry name" value="PEBP_bact_arch"/>
    <property type="match status" value="1"/>
</dbReference>
<dbReference type="Gene3D" id="3.40.50.300">
    <property type="entry name" value="P-loop containing nucleotide triphosphate hydrolases"/>
    <property type="match status" value="2"/>
</dbReference>
<evidence type="ECO:0000256" key="3">
    <source>
        <dbReference type="ARBA" id="ARBA00022737"/>
    </source>
</evidence>
<evidence type="ECO:0000259" key="6">
    <source>
        <dbReference type="PROSITE" id="PS50893"/>
    </source>
</evidence>
<evidence type="ECO:0000313" key="8">
    <source>
        <dbReference type="Proteomes" id="UP000325797"/>
    </source>
</evidence>
<protein>
    <recommendedName>
        <fullName evidence="6">ABC transporter domain-containing protein</fullName>
    </recommendedName>
</protein>
<accession>A0A5J6MUR7</accession>
<keyword evidence="3" id="KW-0677">Repeat</keyword>
<evidence type="ECO:0000256" key="2">
    <source>
        <dbReference type="ARBA" id="ARBA00022597"/>
    </source>
</evidence>
<reference evidence="7 8" key="1">
    <citation type="submission" date="2019-08" db="EMBL/GenBank/DDBJ databases">
        <title>Hyperibacter terrae gen. nov., sp. nov. and Hyperibacter viscosus sp. nov., two new members in the family Rhodospirillaceae isolated from the rhizosphere of Hypericum perforatum.</title>
        <authorList>
            <person name="Noviana Z."/>
        </authorList>
    </citation>
    <scope>NUCLEOTIDE SEQUENCE [LARGE SCALE GENOMIC DNA]</scope>
    <source>
        <strain evidence="7 8">R5959</strain>
    </source>
</reference>
<name>A0A5J6MUR7_9PROT</name>
<dbReference type="InterPro" id="IPR050107">
    <property type="entry name" value="ABC_carbohydrate_import_ATPase"/>
</dbReference>
<dbReference type="GO" id="GO:0016887">
    <property type="term" value="F:ATP hydrolysis activity"/>
    <property type="evidence" value="ECO:0007669"/>
    <property type="project" value="InterPro"/>
</dbReference>
<keyword evidence="8" id="KW-1185">Reference proteome</keyword>
<feature type="domain" description="ABC transporter" evidence="6">
    <location>
        <begin position="6"/>
        <end position="240"/>
    </location>
</feature>
<dbReference type="Pfam" id="PF01161">
    <property type="entry name" value="PBP"/>
    <property type="match status" value="1"/>
</dbReference>
<dbReference type="KEGG" id="hadh:FRZ61_08470"/>
<dbReference type="SUPFAM" id="SSF49777">
    <property type="entry name" value="PEBP-like"/>
    <property type="match status" value="1"/>
</dbReference>
<evidence type="ECO:0000256" key="4">
    <source>
        <dbReference type="ARBA" id="ARBA00022741"/>
    </source>
</evidence>
<keyword evidence="4" id="KW-0547">Nucleotide-binding</keyword>
<keyword evidence="5" id="KW-0067">ATP-binding</keyword>
<keyword evidence="1" id="KW-0813">Transport</keyword>
<dbReference type="PROSITE" id="PS00211">
    <property type="entry name" value="ABC_TRANSPORTER_1"/>
    <property type="match status" value="1"/>
</dbReference>
<dbReference type="CDD" id="cd03216">
    <property type="entry name" value="ABC_Carb_Monos_I"/>
    <property type="match status" value="1"/>
</dbReference>
<evidence type="ECO:0000256" key="1">
    <source>
        <dbReference type="ARBA" id="ARBA00022448"/>
    </source>
</evidence>
<dbReference type="RefSeq" id="WP_151115127.1">
    <property type="nucleotide sequence ID" value="NZ_CP042582.1"/>
</dbReference>
<dbReference type="InterPro" id="IPR003439">
    <property type="entry name" value="ABC_transporter-like_ATP-bd"/>
</dbReference>
<organism evidence="7 8">
    <name type="scientific">Hypericibacter adhaerens</name>
    <dbReference type="NCBI Taxonomy" id="2602016"/>
    <lineage>
        <taxon>Bacteria</taxon>
        <taxon>Pseudomonadati</taxon>
        <taxon>Pseudomonadota</taxon>
        <taxon>Alphaproteobacteria</taxon>
        <taxon>Rhodospirillales</taxon>
        <taxon>Dongiaceae</taxon>
        <taxon>Hypericibacter</taxon>
    </lineage>
</organism>